<gene>
    <name evidence="1" type="ORF">M9H77_33834</name>
</gene>
<accession>A0ACB9ZKC8</accession>
<evidence type="ECO:0000313" key="1">
    <source>
        <dbReference type="EMBL" id="KAI5647829.1"/>
    </source>
</evidence>
<reference evidence="2" key="1">
    <citation type="journal article" date="2023" name="Nat. Plants">
        <title>Single-cell RNA sequencing provides a high-resolution roadmap for understanding the multicellular compartmentation of specialized metabolism.</title>
        <authorList>
            <person name="Sun S."/>
            <person name="Shen X."/>
            <person name="Li Y."/>
            <person name="Li Y."/>
            <person name="Wang S."/>
            <person name="Li R."/>
            <person name="Zhang H."/>
            <person name="Shen G."/>
            <person name="Guo B."/>
            <person name="Wei J."/>
            <person name="Xu J."/>
            <person name="St-Pierre B."/>
            <person name="Chen S."/>
            <person name="Sun C."/>
        </authorList>
    </citation>
    <scope>NUCLEOTIDE SEQUENCE [LARGE SCALE GENOMIC DNA]</scope>
</reference>
<sequence>MTVEQVKGFVEGSRNVLVGIRFDGQTKELLDWALVKVADPGDCIVALHICRNSDSISKARALLEGYLSDYEAICNQKQVRLTFEVVQGSSIRKLLVREAKTRASFAILLGINMHSSLGCKVSLAKYCAKRLPLTTDVMAIYNGKVVYRRSPDGQLPGSCGDPRPSLCPPGDLTIRECQSEIADSEISDMGRFSHEVMQSFDYGCMEMKENSKDEVLSGGERRKRSSLSSISLPVEDFTRQRPGWPLLQTASRITTPSLKARKMSVVQWVLSLPNRSLLEVPQSRSSFFNETENSSRGLTRYFTENGTLDIPISTDLPEHLELLLKTKPARCKVFSHEILKSATSQFSSENLIAKAGRNRVYKGVLADGKRVAVKISKSSKETWKQFSREVDIMTALNHRSVATLLGICVADMDLISVYEFLPKGNLEQSLHGTKGKFVLPWEARFKIAIGVAEALNYLHNECPRPIIHRDVKSSNILLDDTFKPQLSDFGLAIWGPPRASFITDSDVVGTFGYLAPEYFMYGKVSDKVDVYSFGVVLLELLSGREPIGSETSKGQESLVMWAKPKLEGGDFKSILDQNLESDISEEEMQRMALAAKLCLTQAARLRPNMSQILELLSGEKEIKELILNSEKQEDNDDDDDEVYPDSSAESHLSLALLDINDNSTSFSSSLDQGSPLSVEGYLKGRWSRSSSLD</sequence>
<evidence type="ECO:0000313" key="2">
    <source>
        <dbReference type="Proteomes" id="UP001060085"/>
    </source>
</evidence>
<protein>
    <submittedName>
        <fullName evidence="1">Uncharacterized protein</fullName>
    </submittedName>
</protein>
<name>A0ACB9ZKC8_CATRO</name>
<proteinExistence type="predicted"/>
<organism evidence="1 2">
    <name type="scientific">Catharanthus roseus</name>
    <name type="common">Madagascar periwinkle</name>
    <name type="synonym">Vinca rosea</name>
    <dbReference type="NCBI Taxonomy" id="4058"/>
    <lineage>
        <taxon>Eukaryota</taxon>
        <taxon>Viridiplantae</taxon>
        <taxon>Streptophyta</taxon>
        <taxon>Embryophyta</taxon>
        <taxon>Tracheophyta</taxon>
        <taxon>Spermatophyta</taxon>
        <taxon>Magnoliopsida</taxon>
        <taxon>eudicotyledons</taxon>
        <taxon>Gunneridae</taxon>
        <taxon>Pentapetalae</taxon>
        <taxon>asterids</taxon>
        <taxon>lamiids</taxon>
        <taxon>Gentianales</taxon>
        <taxon>Apocynaceae</taxon>
        <taxon>Rauvolfioideae</taxon>
        <taxon>Vinceae</taxon>
        <taxon>Catharanthinae</taxon>
        <taxon>Catharanthus</taxon>
    </lineage>
</organism>
<dbReference type="Proteomes" id="UP001060085">
    <property type="component" value="Linkage Group LG08"/>
</dbReference>
<comment type="caution">
    <text evidence="1">The sequence shown here is derived from an EMBL/GenBank/DDBJ whole genome shotgun (WGS) entry which is preliminary data.</text>
</comment>
<keyword evidence="2" id="KW-1185">Reference proteome</keyword>
<dbReference type="EMBL" id="CM044708">
    <property type="protein sequence ID" value="KAI5647829.1"/>
    <property type="molecule type" value="Genomic_DNA"/>
</dbReference>